<dbReference type="Pfam" id="PF01368">
    <property type="entry name" value="DHH"/>
    <property type="match status" value="1"/>
</dbReference>
<reference evidence="2 3" key="1">
    <citation type="submission" date="2019-02" db="EMBL/GenBank/DDBJ databases">
        <title>Draft Genome Sequence of Maize Bushy Stunt-like Phytoplasma group 16SrI-B (Aster yellows) in South Africa.</title>
        <authorList>
            <person name="Coetzee B."/>
            <person name="Douglas-Smit N."/>
            <person name="Maree H.J."/>
            <person name="Burger J.T."/>
            <person name="Kruger K."/>
            <person name="Pietersen G."/>
        </authorList>
    </citation>
    <scope>NUCLEOTIDE SEQUENCE [LARGE SCALE GENOMIC DNA]</scope>
    <source>
        <strain evidence="2 3">De Villa</strain>
    </source>
</reference>
<accession>A0A4P6MEM4</accession>
<proteinExistence type="predicted"/>
<dbReference type="PANTHER" id="PTHR47618:SF1">
    <property type="entry name" value="BIFUNCTIONAL OLIGORIBONUCLEASE AND PAP PHOSPHATASE NRNA"/>
    <property type="match status" value="1"/>
</dbReference>
<dbReference type="Proteomes" id="UP000289726">
    <property type="component" value="Chromosome"/>
</dbReference>
<evidence type="ECO:0000313" key="3">
    <source>
        <dbReference type="Proteomes" id="UP000289726"/>
    </source>
</evidence>
<name>A0A4P6MEM4_9MOLU</name>
<sequence>MKFIETQIKNFDTIIIHGHKNPDGDCYGSQIGLKNMIQNTFPHKNVYVVGQTKNHLTFLGQMDEIPDETYQNALVIVVDCGTTQAISDQRFKLGKVVIRIDHHILIENYGNYQWVDDSFGSCSEMIYLLKEKLNLKLTFKGALAIYVGLITDTGNFRYHRVSAQTLRIASELLNYGIDVALVEQNINKVTLNFLKYQGYICQNIIACDGFAYVYVNQQIIEQFNITLEDVFLSINILSNIKNFPFYALFFERPDSKIQVRICSNGPQIYHIVQKYGCKGHLRACSMFLPSEKEILPFVATIKKEIAPFFKTT</sequence>
<dbReference type="SUPFAM" id="SSF64182">
    <property type="entry name" value="DHH phosphoesterases"/>
    <property type="match status" value="1"/>
</dbReference>
<evidence type="ECO:0000259" key="1">
    <source>
        <dbReference type="Pfam" id="PF01368"/>
    </source>
</evidence>
<protein>
    <submittedName>
        <fullName evidence="2">Bifunctional oligoribonuclease/PAP phosphatase NrnA</fullName>
    </submittedName>
</protein>
<dbReference type="InterPro" id="IPR001667">
    <property type="entry name" value="DDH_dom"/>
</dbReference>
<dbReference type="PANTHER" id="PTHR47618">
    <property type="entry name" value="BIFUNCTIONAL OLIGORIBONUCLEASE AND PAP PHOSPHATASE NRNA"/>
    <property type="match status" value="1"/>
</dbReference>
<evidence type="ECO:0000313" key="2">
    <source>
        <dbReference type="EMBL" id="QBF24091.1"/>
    </source>
</evidence>
<organism evidence="2 3">
    <name type="scientific">'Catharanthus roseus' aster yellows phytoplasma</name>
    <dbReference type="NCBI Taxonomy" id="1193712"/>
    <lineage>
        <taxon>Bacteria</taxon>
        <taxon>Bacillati</taxon>
        <taxon>Mycoplasmatota</taxon>
        <taxon>Mollicutes</taxon>
        <taxon>Acholeplasmatales</taxon>
        <taxon>Acholeplasmataceae</taxon>
        <taxon>Candidatus Phytoplasma</taxon>
        <taxon>16SrI (Aster yellows group)</taxon>
    </lineage>
</organism>
<dbReference type="AlphaFoldDB" id="A0A4P6MEM4"/>
<dbReference type="InterPro" id="IPR038763">
    <property type="entry name" value="DHH_sf"/>
</dbReference>
<dbReference type="InterPro" id="IPR051319">
    <property type="entry name" value="Oligoribo/pAp-PDE_c-di-AMP_PDE"/>
</dbReference>
<feature type="domain" description="DDH" evidence="1">
    <location>
        <begin position="14"/>
        <end position="148"/>
    </location>
</feature>
<dbReference type="Gene3D" id="3.10.310.30">
    <property type="match status" value="1"/>
</dbReference>
<dbReference type="EMBL" id="CP035949">
    <property type="protein sequence ID" value="QBF24091.1"/>
    <property type="molecule type" value="Genomic_DNA"/>
</dbReference>
<keyword evidence="3" id="KW-1185">Reference proteome</keyword>
<gene>
    <name evidence="2" type="ORF">EXT02_02810</name>
</gene>
<dbReference type="RefSeq" id="WP_130427989.1">
    <property type="nucleotide sequence ID" value="NZ_CP035949.1"/>
</dbReference>
<dbReference type="Gene3D" id="3.90.1640.10">
    <property type="entry name" value="inorganic pyrophosphatase (n-terminal core)"/>
    <property type="match status" value="1"/>
</dbReference>